<feature type="domain" description="DUF4351" evidence="1">
    <location>
        <begin position="63"/>
        <end position="119"/>
    </location>
</feature>
<evidence type="ECO:0000259" key="1">
    <source>
        <dbReference type="Pfam" id="PF14261"/>
    </source>
</evidence>
<evidence type="ECO:0000313" key="3">
    <source>
        <dbReference type="Proteomes" id="UP000280307"/>
    </source>
</evidence>
<sequence length="123" mass="13870">MHHLIRFLDQLLRLDPELNKQVRATIRQIEKEELGMATFVTSFEELAGKEGEARGEARGLAAGLIKGQSILVLRLLDRRFGAPPPEVQQRVAALSSDDLIALGEALFDFVDMDEVRAWLQMRD</sequence>
<name>A0A426TQK2_9CHLR</name>
<reference evidence="2 3" key="1">
    <citation type="submission" date="2018-12" db="EMBL/GenBank/DDBJ databases">
        <title>Genome Sequence of Candidatus Viridilinea halotolerans isolated from saline sulfide-rich spring.</title>
        <authorList>
            <person name="Grouzdev D.S."/>
            <person name="Burganskaya E.I."/>
            <person name="Krutkina M.S."/>
            <person name="Sukhacheva M.V."/>
            <person name="Gorlenko V.M."/>
        </authorList>
    </citation>
    <scope>NUCLEOTIDE SEQUENCE [LARGE SCALE GENOMIC DNA]</scope>
    <source>
        <strain evidence="2">Chok-6</strain>
    </source>
</reference>
<dbReference type="AlphaFoldDB" id="A0A426TQK2"/>
<evidence type="ECO:0000313" key="2">
    <source>
        <dbReference type="EMBL" id="RRR65556.1"/>
    </source>
</evidence>
<dbReference type="EMBL" id="RSAS01000939">
    <property type="protein sequence ID" value="RRR65556.1"/>
    <property type="molecule type" value="Genomic_DNA"/>
</dbReference>
<dbReference type="PANTHER" id="PTHR35586">
    <property type="entry name" value="SLL1691 PROTEIN"/>
    <property type="match status" value="1"/>
</dbReference>
<comment type="caution">
    <text evidence="2">The sequence shown here is derived from an EMBL/GenBank/DDBJ whole genome shotgun (WGS) entry which is preliminary data.</text>
</comment>
<dbReference type="Pfam" id="PF14261">
    <property type="entry name" value="DUF4351"/>
    <property type="match status" value="1"/>
</dbReference>
<organism evidence="2 3">
    <name type="scientific">Candidatus Viridilinea halotolerans</name>
    <dbReference type="NCBI Taxonomy" id="2491704"/>
    <lineage>
        <taxon>Bacteria</taxon>
        <taxon>Bacillati</taxon>
        <taxon>Chloroflexota</taxon>
        <taxon>Chloroflexia</taxon>
        <taxon>Chloroflexales</taxon>
        <taxon>Chloroflexineae</taxon>
        <taxon>Oscillochloridaceae</taxon>
        <taxon>Candidatus Viridilinea</taxon>
    </lineage>
</organism>
<protein>
    <submittedName>
        <fullName evidence="2">DUF4351 domain-containing protein</fullName>
    </submittedName>
</protein>
<accession>A0A426TQK2</accession>
<dbReference type="PANTHER" id="PTHR35586:SF1">
    <property type="entry name" value="SLL1691 PROTEIN"/>
    <property type="match status" value="1"/>
</dbReference>
<dbReference type="Proteomes" id="UP000280307">
    <property type="component" value="Unassembled WGS sequence"/>
</dbReference>
<proteinExistence type="predicted"/>
<gene>
    <name evidence="2" type="ORF">EI684_22810</name>
</gene>
<dbReference type="InterPro" id="IPR025587">
    <property type="entry name" value="DUF4351"/>
</dbReference>